<proteinExistence type="inferred from homology"/>
<dbReference type="Pfam" id="PF01841">
    <property type="entry name" value="Transglut_core"/>
    <property type="match status" value="1"/>
</dbReference>
<evidence type="ECO:0000256" key="4">
    <source>
        <dbReference type="ARBA" id="ARBA00022490"/>
    </source>
</evidence>
<evidence type="ECO:0000256" key="2">
    <source>
        <dbReference type="ARBA" id="ARBA00004430"/>
    </source>
</evidence>
<evidence type="ECO:0000256" key="10">
    <source>
        <dbReference type="SAM" id="Coils"/>
    </source>
</evidence>
<dbReference type="CTD" id="4379864"/>
<evidence type="ECO:0000256" key="9">
    <source>
        <dbReference type="ARBA" id="ARBA00023273"/>
    </source>
</evidence>
<keyword evidence="7" id="KW-0969">Cilium</keyword>
<dbReference type="OMA" id="CRDDYIT"/>
<dbReference type="AlphaFoldDB" id="A0A6J1M5R5"/>
<evidence type="ECO:0000256" key="8">
    <source>
        <dbReference type="ARBA" id="ARBA00023212"/>
    </source>
</evidence>
<dbReference type="InterPro" id="IPR033551">
    <property type="entry name" value="DRC7/lobo"/>
</dbReference>
<gene>
    <name evidence="16" type="primary">LOC111601350</name>
</gene>
<evidence type="ECO:0000256" key="3">
    <source>
        <dbReference type="ARBA" id="ARBA00010738"/>
    </source>
</evidence>
<feature type="domain" description="Dynein regulatory complex subunit 7 MORN" evidence="13">
    <location>
        <begin position="460"/>
        <end position="729"/>
    </location>
</feature>
<evidence type="ECO:0000259" key="13">
    <source>
        <dbReference type="Pfam" id="PF24667"/>
    </source>
</evidence>
<keyword evidence="6 10" id="KW-0175">Coiled coil</keyword>
<feature type="domain" description="Dynein regulatory complex subunit 7 C-terminal" evidence="14">
    <location>
        <begin position="777"/>
        <end position="881"/>
    </location>
</feature>
<dbReference type="Gene3D" id="3.10.620.30">
    <property type="match status" value="1"/>
</dbReference>
<dbReference type="Pfam" id="PF24671">
    <property type="entry name" value="DRC7_C"/>
    <property type="match status" value="1"/>
</dbReference>
<dbReference type="InterPro" id="IPR056291">
    <property type="entry name" value="MORN_DRC7"/>
</dbReference>
<keyword evidence="4" id="KW-0963">Cytoplasm</keyword>
<protein>
    <submittedName>
        <fullName evidence="16">Coiled-coil domain-containing protein lobo</fullName>
    </submittedName>
</protein>
<evidence type="ECO:0000259" key="14">
    <source>
        <dbReference type="Pfam" id="PF24671"/>
    </source>
</evidence>
<evidence type="ECO:0000256" key="6">
    <source>
        <dbReference type="ARBA" id="ARBA00023054"/>
    </source>
</evidence>
<dbReference type="InterPro" id="IPR056292">
    <property type="entry name" value="DRC7_C"/>
</dbReference>
<feature type="domain" description="Transglutaminase-like" evidence="12">
    <location>
        <begin position="157"/>
        <end position="228"/>
    </location>
</feature>
<evidence type="ECO:0000313" key="16">
    <source>
        <dbReference type="RefSeq" id="XP_023173650.2"/>
    </source>
</evidence>
<dbReference type="GO" id="GO:0005930">
    <property type="term" value="C:axoneme"/>
    <property type="evidence" value="ECO:0007669"/>
    <property type="project" value="UniProtKB-SubCell"/>
</dbReference>
<feature type="coiled-coil region" evidence="10">
    <location>
        <begin position="795"/>
        <end position="855"/>
    </location>
</feature>
<keyword evidence="15" id="KW-1185">Reference proteome</keyword>
<name>A0A6J1M5R5_DROHY</name>
<comment type="similarity">
    <text evidence="3">Belongs to the DRC7 family.</text>
</comment>
<keyword evidence="9" id="KW-0966">Cell projection</keyword>
<dbReference type="RefSeq" id="XP_023173650.2">
    <property type="nucleotide sequence ID" value="XM_023317882.2"/>
</dbReference>
<evidence type="ECO:0000313" key="15">
    <source>
        <dbReference type="Proteomes" id="UP000504633"/>
    </source>
</evidence>
<evidence type="ECO:0000256" key="5">
    <source>
        <dbReference type="ARBA" id="ARBA00022846"/>
    </source>
</evidence>
<comment type="subcellular location">
    <subcellularLocation>
        <location evidence="1">Cell projection</location>
        <location evidence="1">Cilium</location>
        <location evidence="1">Flagellum</location>
    </subcellularLocation>
    <subcellularLocation>
        <location evidence="2">Cytoplasm</location>
        <location evidence="2">Cytoskeleton</location>
        <location evidence="2">Cilium axoneme</location>
    </subcellularLocation>
</comment>
<dbReference type="SUPFAM" id="SSF54001">
    <property type="entry name" value="Cysteine proteinases"/>
    <property type="match status" value="1"/>
</dbReference>
<dbReference type="InterPro" id="IPR002931">
    <property type="entry name" value="Transglutaminase-like"/>
</dbReference>
<organism evidence="15 16">
    <name type="scientific">Drosophila hydei</name>
    <name type="common">Fruit fly</name>
    <dbReference type="NCBI Taxonomy" id="7224"/>
    <lineage>
        <taxon>Eukaryota</taxon>
        <taxon>Metazoa</taxon>
        <taxon>Ecdysozoa</taxon>
        <taxon>Arthropoda</taxon>
        <taxon>Hexapoda</taxon>
        <taxon>Insecta</taxon>
        <taxon>Pterygota</taxon>
        <taxon>Neoptera</taxon>
        <taxon>Endopterygota</taxon>
        <taxon>Diptera</taxon>
        <taxon>Brachycera</taxon>
        <taxon>Muscomorpha</taxon>
        <taxon>Ephydroidea</taxon>
        <taxon>Drosophilidae</taxon>
        <taxon>Drosophila</taxon>
    </lineage>
</organism>
<reference evidence="16" key="1">
    <citation type="submission" date="2025-08" db="UniProtKB">
        <authorList>
            <consortium name="RefSeq"/>
        </authorList>
    </citation>
    <scope>IDENTIFICATION</scope>
    <source>
        <strain evidence="16">15085-1641.00</strain>
        <tissue evidence="16">Whole body</tissue>
    </source>
</reference>
<dbReference type="FunFam" id="3.10.620.30:FF:000012">
    <property type="entry name" value="Coiled-coil domain-containing protein lobo"/>
    <property type="match status" value="1"/>
</dbReference>
<dbReference type="KEGG" id="dhe:111601350"/>
<dbReference type="InterPro" id="IPR038765">
    <property type="entry name" value="Papain-like_cys_pep_sf"/>
</dbReference>
<dbReference type="OrthoDB" id="10262874at2759"/>
<accession>A0A6J1M5R5</accession>
<feature type="region of interest" description="Disordered" evidence="11">
    <location>
        <begin position="1"/>
        <end position="22"/>
    </location>
</feature>
<evidence type="ECO:0000256" key="1">
    <source>
        <dbReference type="ARBA" id="ARBA00004230"/>
    </source>
</evidence>
<evidence type="ECO:0000259" key="12">
    <source>
        <dbReference type="Pfam" id="PF01841"/>
    </source>
</evidence>
<dbReference type="GeneID" id="111601350"/>
<dbReference type="Pfam" id="PF24667">
    <property type="entry name" value="MORN_DRC7"/>
    <property type="match status" value="1"/>
</dbReference>
<keyword evidence="5" id="KW-0282">Flagellum</keyword>
<dbReference type="Proteomes" id="UP000504633">
    <property type="component" value="Unplaced"/>
</dbReference>
<dbReference type="GO" id="GO:0031514">
    <property type="term" value="C:motile cilium"/>
    <property type="evidence" value="ECO:0007669"/>
    <property type="project" value="UniProtKB-SubCell"/>
</dbReference>
<dbReference type="PANTHER" id="PTHR35249:SF2">
    <property type="entry name" value="DYNEIN REGULATORY COMPLEX SUBUNIT 7"/>
    <property type="match status" value="1"/>
</dbReference>
<keyword evidence="8" id="KW-0206">Cytoskeleton</keyword>
<dbReference type="PANTHER" id="PTHR35249">
    <property type="entry name" value="DYNEIN REGULATORY COMPLEX SUBUNIT 7"/>
    <property type="match status" value="1"/>
</dbReference>
<sequence length="892" mass="104890">MSKLQFQKNKKSPGVIDPNKHAAKLKEIEERNAEELDMFFGYEEEGEEEFSEFENVESEFSLSEGDPAAQIGRIDLSFPETREEFQDSPQCYPPSYYTLSPKERLLLLYAENFRRQFVLNYPRRRAMVLALPNECNVQKFVCTTIRPTAFAYPELISNVEEIAKFVADFVQYEPMEDETNLPTRLISPDTLLRKRRGNSYEMATLLASMLIGAGHPAMVVSGVARQETVHNDQRNLPYPYPITAEENVEKEEVKEEQPAKYKLRALPDLESHLEEEMAEIHRRRAEEQSRIENELLRKQMADQELVAVDRYHYRRAHAWVVIINNAPWSIKPKITYTDVNGDVVEAPPTAIFIEPSTGFICESSCKQYILVDSAWNQYNYYVNKQSYQRVGDLRWDLRDINDWGHMLPGEPPEMRIYKMSSDENITDGDTDINEEKHLDAICNWVNRLHIGFADFEHRFPHSEKKVQYNGAIHERFSPYSQRDGKVMQLTLFNDKMCTSPKVRYEHYKNRFDLMEQLIYTYENDHFEERFAKGRNDSLKSIEYFSDSSLPRRLNFTSTSRLDTLETIDLVPGMIELNYTGQSDRCCYRQFEFKAKGGVLKKVVEKFHRAEEDDLVKNDIASRTFLFMQNKIIIKFHYTFGALTATTVEFTKPPKPDYGMELVYDEKLTKIYRANPLDPIRTNLELYKLLLDQLQSEDRIKKQFEKVQEDISNIFDLRKSEKSEPKLKFSLFDPLRNGAARALRMQQFKEEQEAKRELASKPADFLAPYLVPFKDQDELTQEQSVAAYHACLNDLKSRFVTLLNNLQRQYEDLTSEAKSLNRFLNKFENQFDNFDYNRLVQQAKDLELRKRMVQQRLTLTHQESQKKYEWVKASLQKDHRLNLKMEEEKNSDD</sequence>
<evidence type="ECO:0000256" key="7">
    <source>
        <dbReference type="ARBA" id="ARBA00023069"/>
    </source>
</evidence>
<dbReference type="GO" id="GO:0030317">
    <property type="term" value="P:flagellated sperm motility"/>
    <property type="evidence" value="ECO:0007669"/>
    <property type="project" value="TreeGrafter"/>
</dbReference>
<evidence type="ECO:0000256" key="11">
    <source>
        <dbReference type="SAM" id="MobiDB-lite"/>
    </source>
</evidence>